<dbReference type="GeneID" id="107885863"/>
<evidence type="ECO:0000313" key="3">
    <source>
        <dbReference type="Proteomes" id="UP000007819"/>
    </source>
</evidence>
<keyword evidence="3" id="KW-1185">Reference proteome</keyword>
<proteinExistence type="predicted"/>
<dbReference type="KEGG" id="api:107885863"/>
<dbReference type="RefSeq" id="XP_029348019.1">
    <property type="nucleotide sequence ID" value="XM_029492159.1"/>
</dbReference>
<dbReference type="Proteomes" id="UP000007819">
    <property type="component" value="Unassembled WGS sequence"/>
</dbReference>
<reference evidence="3" key="1">
    <citation type="submission" date="2010-06" db="EMBL/GenBank/DDBJ databases">
        <authorList>
            <person name="Jiang H."/>
            <person name="Abraham K."/>
            <person name="Ali S."/>
            <person name="Alsbrooks S.L."/>
            <person name="Anim B.N."/>
            <person name="Anosike U.S."/>
            <person name="Attaway T."/>
            <person name="Bandaranaike D.P."/>
            <person name="Battles P.K."/>
            <person name="Bell S.N."/>
            <person name="Bell A.V."/>
            <person name="Beltran B."/>
            <person name="Bickham C."/>
            <person name="Bustamante Y."/>
            <person name="Caleb T."/>
            <person name="Canada A."/>
            <person name="Cardenas V."/>
            <person name="Carter K."/>
            <person name="Chacko J."/>
            <person name="Chandrabose M.N."/>
            <person name="Chavez D."/>
            <person name="Chavez A."/>
            <person name="Chen L."/>
            <person name="Chu H.-S."/>
            <person name="Claassen K.J."/>
            <person name="Cockrell R."/>
            <person name="Collins M."/>
            <person name="Cooper J.A."/>
            <person name="Cree A."/>
            <person name="Curry S.M."/>
            <person name="Da Y."/>
            <person name="Dao M.D."/>
            <person name="Das B."/>
            <person name="Davila M.-L."/>
            <person name="Davy-Carroll L."/>
            <person name="Denson S."/>
            <person name="Dinh H."/>
            <person name="Ebong V.E."/>
            <person name="Edwards J.R."/>
            <person name="Egan A."/>
            <person name="El-Daye J."/>
            <person name="Escobedo L."/>
            <person name="Fernandez S."/>
            <person name="Fernando P.R."/>
            <person name="Flagg N."/>
            <person name="Forbes L.D."/>
            <person name="Fowler R.G."/>
            <person name="Fu Q."/>
            <person name="Gabisi R.A."/>
            <person name="Ganer J."/>
            <person name="Garbino Pronczuk A."/>
            <person name="Garcia R.M."/>
            <person name="Garner T."/>
            <person name="Garrett T.E."/>
            <person name="Gonzalez D.A."/>
            <person name="Hamid H."/>
            <person name="Hawkins E.S."/>
            <person name="Hirani K."/>
            <person name="Hogues M.E."/>
            <person name="Hollins B."/>
            <person name="Hsiao C.-H."/>
            <person name="Jabil R."/>
            <person name="James M.L."/>
            <person name="Jhangiani S.N."/>
            <person name="Johnson B."/>
            <person name="Johnson Q."/>
            <person name="Joshi V."/>
            <person name="Kalu J.B."/>
            <person name="Kam C."/>
            <person name="Kashfia A."/>
            <person name="Keebler J."/>
            <person name="Kisamo H."/>
            <person name="Kovar C.L."/>
            <person name="Lago L.A."/>
            <person name="Lai C.-Y."/>
            <person name="Laidlaw J."/>
            <person name="Lara F."/>
            <person name="Le T.-K."/>
            <person name="Lee S.L."/>
            <person name="Legall F.H."/>
            <person name="Lemon S.J."/>
            <person name="Lewis L.R."/>
            <person name="Li B."/>
            <person name="Liu Y."/>
            <person name="Liu Y.-S."/>
            <person name="Lopez J."/>
            <person name="Lozado R.J."/>
            <person name="Lu J."/>
            <person name="Madu R.C."/>
            <person name="Maheshwari M."/>
            <person name="Maheshwari R."/>
            <person name="Malloy K."/>
            <person name="Martinez E."/>
            <person name="Mathew T."/>
            <person name="Mercado I.C."/>
            <person name="Mercado C."/>
            <person name="Meyer B."/>
            <person name="Montgomery K."/>
            <person name="Morgan M.B."/>
            <person name="Munidasa M."/>
            <person name="Nazareth L.V."/>
            <person name="Nelson J."/>
            <person name="Ng B.M."/>
            <person name="Nguyen N.B."/>
            <person name="Nguyen P.Q."/>
            <person name="Nguyen T."/>
            <person name="Obregon M."/>
            <person name="Okwuonu G.O."/>
            <person name="Onwere C.G."/>
            <person name="Orozco G."/>
            <person name="Parra A."/>
            <person name="Patel S."/>
            <person name="Patil S."/>
            <person name="Perez A."/>
            <person name="Perez Y."/>
            <person name="Pham C."/>
            <person name="Primus E.L."/>
            <person name="Pu L.-L."/>
            <person name="Puazo M."/>
            <person name="Qin X."/>
            <person name="Quiroz J.B."/>
            <person name="Reese J."/>
            <person name="Richards S."/>
            <person name="Rives C.M."/>
            <person name="Robberts R."/>
            <person name="Ruiz S.J."/>
            <person name="Ruiz M.J."/>
            <person name="Santibanez J."/>
            <person name="Schneider B.W."/>
            <person name="Sisson I."/>
            <person name="Smith M."/>
            <person name="Sodergren E."/>
            <person name="Song X.-Z."/>
            <person name="Song B.B."/>
            <person name="Summersgill H."/>
            <person name="Thelus R."/>
            <person name="Thornton R.D."/>
            <person name="Trejos Z.Y."/>
            <person name="Usmani K."/>
            <person name="Vattathil S."/>
            <person name="Villasana D."/>
            <person name="Walker D.L."/>
            <person name="Wang S."/>
            <person name="Wang K."/>
            <person name="White C.S."/>
            <person name="Williams A.C."/>
            <person name="Williamson J."/>
            <person name="Wilson K."/>
            <person name="Woghiren I.O."/>
            <person name="Woodworth J.R."/>
            <person name="Worley K.C."/>
            <person name="Wright R.A."/>
            <person name="Wu W."/>
            <person name="Young L."/>
            <person name="Zhang L."/>
            <person name="Zhang J."/>
            <person name="Zhu Y."/>
            <person name="Muzny D.M."/>
            <person name="Weinstock G."/>
            <person name="Gibbs R.A."/>
        </authorList>
    </citation>
    <scope>NUCLEOTIDE SEQUENCE [LARGE SCALE GENOMIC DNA]</scope>
    <source>
        <strain evidence="3">LSR1</strain>
    </source>
</reference>
<dbReference type="EnsemblMetazoa" id="XM_029492159.1">
    <property type="protein sequence ID" value="XP_029348019.1"/>
    <property type="gene ID" value="LOC107885863"/>
</dbReference>
<protein>
    <submittedName>
        <fullName evidence="2">Uncharacterized protein</fullName>
    </submittedName>
</protein>
<evidence type="ECO:0000313" key="2">
    <source>
        <dbReference type="EnsemblMetazoa" id="XP_029348019.1"/>
    </source>
</evidence>
<feature type="region of interest" description="Disordered" evidence="1">
    <location>
        <begin position="80"/>
        <end position="117"/>
    </location>
</feature>
<dbReference type="AlphaFoldDB" id="A0A8R2NTY9"/>
<reference evidence="2" key="2">
    <citation type="submission" date="2022-06" db="UniProtKB">
        <authorList>
            <consortium name="EnsemblMetazoa"/>
        </authorList>
    </citation>
    <scope>IDENTIFICATION</scope>
</reference>
<sequence length="117" mass="13012">MATKKKIPLACGIRIPMSICAIHGQPTAVVKRRCTEDGLTAAAEDYNSAAVERKDILLYLKCINLIEQIIFRRPVVAEPPGRRQTCCHQTSVEPLDPPPKVEMSDAPEEEKKCKDII</sequence>
<organism evidence="2 3">
    <name type="scientific">Acyrthosiphon pisum</name>
    <name type="common">Pea aphid</name>
    <dbReference type="NCBI Taxonomy" id="7029"/>
    <lineage>
        <taxon>Eukaryota</taxon>
        <taxon>Metazoa</taxon>
        <taxon>Ecdysozoa</taxon>
        <taxon>Arthropoda</taxon>
        <taxon>Hexapoda</taxon>
        <taxon>Insecta</taxon>
        <taxon>Pterygota</taxon>
        <taxon>Neoptera</taxon>
        <taxon>Paraneoptera</taxon>
        <taxon>Hemiptera</taxon>
        <taxon>Sternorrhyncha</taxon>
        <taxon>Aphidomorpha</taxon>
        <taxon>Aphidoidea</taxon>
        <taxon>Aphididae</taxon>
        <taxon>Macrosiphini</taxon>
        <taxon>Acyrthosiphon</taxon>
    </lineage>
</organism>
<evidence type="ECO:0000256" key="1">
    <source>
        <dbReference type="SAM" id="MobiDB-lite"/>
    </source>
</evidence>
<name>A0A8R2NTY9_ACYPI</name>
<accession>A0A8R2NTY9</accession>